<keyword evidence="3" id="KW-1185">Reference proteome</keyword>
<evidence type="ECO:0000313" key="2">
    <source>
        <dbReference type="EMBL" id="OXA49496.1"/>
    </source>
</evidence>
<name>A0A226DZ74_FOLCA</name>
<proteinExistence type="predicted"/>
<reference evidence="2 3" key="1">
    <citation type="submission" date="2015-12" db="EMBL/GenBank/DDBJ databases">
        <title>The genome of Folsomia candida.</title>
        <authorList>
            <person name="Faddeeva A."/>
            <person name="Derks M.F."/>
            <person name="Anvar Y."/>
            <person name="Smit S."/>
            <person name="Van Straalen N."/>
            <person name="Roelofs D."/>
        </authorList>
    </citation>
    <scope>NUCLEOTIDE SEQUENCE [LARGE SCALE GENOMIC DNA]</scope>
    <source>
        <strain evidence="2 3">VU population</strain>
        <tissue evidence="2">Whole body</tissue>
    </source>
</reference>
<evidence type="ECO:0000256" key="1">
    <source>
        <dbReference type="SAM" id="MobiDB-lite"/>
    </source>
</evidence>
<organism evidence="2 3">
    <name type="scientific">Folsomia candida</name>
    <name type="common">Springtail</name>
    <dbReference type="NCBI Taxonomy" id="158441"/>
    <lineage>
        <taxon>Eukaryota</taxon>
        <taxon>Metazoa</taxon>
        <taxon>Ecdysozoa</taxon>
        <taxon>Arthropoda</taxon>
        <taxon>Hexapoda</taxon>
        <taxon>Collembola</taxon>
        <taxon>Entomobryomorpha</taxon>
        <taxon>Isotomoidea</taxon>
        <taxon>Isotomidae</taxon>
        <taxon>Proisotominae</taxon>
        <taxon>Folsomia</taxon>
    </lineage>
</organism>
<protein>
    <recommendedName>
        <fullName evidence="4">F-box domain-containing protein</fullName>
    </recommendedName>
</protein>
<comment type="caution">
    <text evidence="2">The sequence shown here is derived from an EMBL/GenBank/DDBJ whole genome shotgun (WGS) entry which is preliminary data.</text>
</comment>
<evidence type="ECO:0008006" key="4">
    <source>
        <dbReference type="Google" id="ProtNLM"/>
    </source>
</evidence>
<dbReference type="SUPFAM" id="SSF52047">
    <property type="entry name" value="RNI-like"/>
    <property type="match status" value="1"/>
</dbReference>
<dbReference type="Proteomes" id="UP000198287">
    <property type="component" value="Unassembled WGS sequence"/>
</dbReference>
<gene>
    <name evidence="2" type="ORF">Fcan01_15690</name>
</gene>
<accession>A0A226DZ74</accession>
<evidence type="ECO:0000313" key="3">
    <source>
        <dbReference type="Proteomes" id="UP000198287"/>
    </source>
</evidence>
<dbReference type="Gene3D" id="3.80.10.10">
    <property type="entry name" value="Ribonuclease Inhibitor"/>
    <property type="match status" value="1"/>
</dbReference>
<dbReference type="EMBL" id="LNIX01000010">
    <property type="protein sequence ID" value="OXA49496.1"/>
    <property type="molecule type" value="Genomic_DNA"/>
</dbReference>
<sequence length="440" mass="49722">MSAVLEAGEPTISSREDAPHEEPFLNPDVIGHICKFLGTSDIKNCRLVSSPWNYGATPILKVRSRITLEFSPGYDDDGHPFGADLGGWDISDVVKKLEFYPGNVRLAIPSTEYNLPPPDFAMFPFDNNFKSICVQYPLGDQFHWQRELFTKFILSSSTTLEQLKSEWLEDEVSLDFPLLGGTVFPKLTKLGVGRYFDSDGAVKRIGRAIAVSFPNLKYLKANCDYLVAMSEDGLLPNLSRSLTCLKLGGDLNTNGLECLLKIPASLKKFVLGNGHPLEFEIDDRVDELPTIFYKLLKKHAPTLEHLDLDMSWINEEENHLQWKFPVFPVLKKLCLDYADMLTDVVFEKSGYFGPINYAINFPVLETLYIFCSTKEASRVEAFLPPEMNCQVVPSVKQVDVRIRNYPGVLDQIKIYVRIMALFPNARDHVVSNLQRLLNLA</sequence>
<dbReference type="AlphaFoldDB" id="A0A226DZ74"/>
<feature type="region of interest" description="Disordered" evidence="1">
    <location>
        <begin position="1"/>
        <end position="21"/>
    </location>
</feature>
<dbReference type="InterPro" id="IPR032675">
    <property type="entry name" value="LRR_dom_sf"/>
</dbReference>